<dbReference type="GO" id="GO:0051301">
    <property type="term" value="P:cell division"/>
    <property type="evidence" value="ECO:0007669"/>
    <property type="project" value="UniProtKB-KW"/>
</dbReference>
<dbReference type="InterPro" id="IPR024977">
    <property type="entry name" value="Apc4-like_WD40_dom"/>
</dbReference>
<dbReference type="InterPro" id="IPR024790">
    <property type="entry name" value="APC4_long_dom"/>
</dbReference>
<keyword evidence="9" id="KW-1185">Reference proteome</keyword>
<dbReference type="GO" id="GO:0034399">
    <property type="term" value="C:nuclear periphery"/>
    <property type="evidence" value="ECO:0007669"/>
    <property type="project" value="TreeGrafter"/>
</dbReference>
<dbReference type="PANTHER" id="PTHR13260:SF0">
    <property type="entry name" value="ANAPHASE-PROMOTING COMPLEX SUBUNIT 4"/>
    <property type="match status" value="1"/>
</dbReference>
<evidence type="ECO:0000259" key="6">
    <source>
        <dbReference type="Pfam" id="PF12894"/>
    </source>
</evidence>
<evidence type="ECO:0000256" key="1">
    <source>
        <dbReference type="ARBA" id="ARBA00016067"/>
    </source>
</evidence>
<evidence type="ECO:0000256" key="2">
    <source>
        <dbReference type="ARBA" id="ARBA00022618"/>
    </source>
</evidence>
<feature type="domain" description="Anaphase-promoting complex subunit 4 long" evidence="7">
    <location>
        <begin position="303"/>
        <end position="502"/>
    </location>
</feature>
<organism evidence="8 9">
    <name type="scientific">Endocarpon pusillum (strain Z07020 / HMAS-L-300199)</name>
    <name type="common">Lichen-forming fungus</name>
    <dbReference type="NCBI Taxonomy" id="1263415"/>
    <lineage>
        <taxon>Eukaryota</taxon>
        <taxon>Fungi</taxon>
        <taxon>Dikarya</taxon>
        <taxon>Ascomycota</taxon>
        <taxon>Pezizomycotina</taxon>
        <taxon>Eurotiomycetes</taxon>
        <taxon>Chaetothyriomycetidae</taxon>
        <taxon>Verrucariales</taxon>
        <taxon>Verrucariaceae</taxon>
        <taxon>Endocarpon</taxon>
    </lineage>
</organism>
<dbReference type="PANTHER" id="PTHR13260">
    <property type="entry name" value="ANAPHASE PROMOTING COMPLEX SUBUNIT 4 APC4"/>
    <property type="match status" value="1"/>
</dbReference>
<dbReference type="eggNOG" id="KOG4640">
    <property type="taxonomic scope" value="Eukaryota"/>
</dbReference>
<reference evidence="9" key="1">
    <citation type="journal article" date="2014" name="BMC Genomics">
        <title>Genome characteristics reveal the impact of lichenization on lichen-forming fungus Endocarpon pusillum Hedwig (Verrucariales, Ascomycota).</title>
        <authorList>
            <person name="Wang Y.-Y."/>
            <person name="Liu B."/>
            <person name="Zhang X.-Y."/>
            <person name="Zhou Q.-M."/>
            <person name="Zhang T."/>
            <person name="Li H."/>
            <person name="Yu Y.-F."/>
            <person name="Zhang X.-L."/>
            <person name="Hao X.-Y."/>
            <person name="Wang M."/>
            <person name="Wang L."/>
            <person name="Wei J.-C."/>
        </authorList>
    </citation>
    <scope>NUCLEOTIDE SEQUENCE [LARGE SCALE GENOMIC DNA]</scope>
    <source>
        <strain evidence="9">Z07020 / HMAS-L-300199</strain>
    </source>
</reference>
<dbReference type="GeneID" id="19238007"/>
<dbReference type="Proteomes" id="UP000019373">
    <property type="component" value="Unassembled WGS sequence"/>
</dbReference>
<dbReference type="SUPFAM" id="SSF82171">
    <property type="entry name" value="DPP6 N-terminal domain-like"/>
    <property type="match status" value="1"/>
</dbReference>
<dbReference type="RefSeq" id="XP_007802236.1">
    <property type="nucleotide sequence ID" value="XM_007804045.1"/>
</dbReference>
<evidence type="ECO:0000256" key="3">
    <source>
        <dbReference type="ARBA" id="ARBA00022776"/>
    </source>
</evidence>
<evidence type="ECO:0000313" key="8">
    <source>
        <dbReference type="EMBL" id="ERF72167.1"/>
    </source>
</evidence>
<evidence type="ECO:0000313" key="9">
    <source>
        <dbReference type="Proteomes" id="UP000019373"/>
    </source>
</evidence>
<keyword evidence="5" id="KW-0131">Cell cycle</keyword>
<dbReference type="GO" id="GO:0070979">
    <property type="term" value="P:protein K11-linked ubiquitination"/>
    <property type="evidence" value="ECO:0007669"/>
    <property type="project" value="TreeGrafter"/>
</dbReference>
<evidence type="ECO:0000256" key="5">
    <source>
        <dbReference type="ARBA" id="ARBA00023306"/>
    </source>
</evidence>
<evidence type="ECO:0000259" key="7">
    <source>
        <dbReference type="Pfam" id="PF12896"/>
    </source>
</evidence>
<keyword evidence="3" id="KW-0498">Mitosis</keyword>
<dbReference type="InterPro" id="IPR024789">
    <property type="entry name" value="APC4"/>
</dbReference>
<dbReference type="Pfam" id="PF12896">
    <property type="entry name" value="ANAPC4"/>
    <property type="match status" value="1"/>
</dbReference>
<feature type="domain" description="Anaphase-promoting complex subunit 4-like WD40" evidence="6">
    <location>
        <begin position="23"/>
        <end position="128"/>
    </location>
</feature>
<name>U1G4E8_ENDPU</name>
<accession>U1G4E8</accession>
<dbReference type="Pfam" id="PF12894">
    <property type="entry name" value="ANAPC4_WD40"/>
    <property type="match status" value="1"/>
</dbReference>
<evidence type="ECO:0000256" key="4">
    <source>
        <dbReference type="ARBA" id="ARBA00022786"/>
    </source>
</evidence>
<dbReference type="HOGENOM" id="CLU_011501_0_0_1"/>
<sequence length="793" mass="87479">MAPSMLDVVGEKFLPFRCHPGTLSYCPSMDLIAVVTILNVPGDDAETEQKLGVWRLNGQQVFGWDAPAGLAIQFVKWKLDGRLLALGTSDGAIRLLNVMNAGKMVHCLYPPPVESTVRPGLSCLAWTANFGDVKGMKDLLEEEAKGSALDELFSLDFGKKAVGKVKADLPRELACGVDVETSIPKLSALPPGTGAGGGWGFGGGDDDVFSTRASMDAIFHSYSSTSNRPSRYDEVDVLLTGFEDGTIHIRIFDCFDIGSVDLTSSLPKDSKICKVLRHVAHPLSSTHALAVQTTTRKAACQLHVIALDLNFIPQTSPYYLSTLATKSTQLLNLLRYLTQVSTHLSIELRGAFDLPSKLVRNINETLAQSADGQTDFITAAYQLVVTGDCGDELRDWMIDEVGERNIKRWDKASALGMENIRRFTHECLLPALERCQVVVSRLEGLSRFTKSAQVLGLDLQSLDRVMDMVDCLNLLGHYLLKTVSKEIKQFTAFMKWLRLEVEIQGLERENAGGPGSERLDELCMRRDDLDVRTVLDYIQGVMGKSAMVAFVRPSVDARGTSLEGPSYDWSQNQADVGFYEVFKKMLKINLGPGKRPDLDDLLRRLTGQAQKVFDGIAQTLRKSVLHGRVCTLQQDCNADATTARMVLKSEGQHEVVFATTNRTEASQISLHYIPWDPAHPSQVPRVRDFTIPHNEGAQGIQFVDDSDLMVLSSGQEKAHLYTLSYTSPDVVWQERHVFDLSGGAKIPSELEVNGRKGRRAACVLEDGIKFTVFDLDSGQPDEETAQDEDTMIE</sequence>
<keyword evidence="4" id="KW-0833">Ubl conjugation pathway</keyword>
<dbReference type="AlphaFoldDB" id="U1G4E8"/>
<proteinExistence type="predicted"/>
<keyword evidence="2" id="KW-0132">Cell division</keyword>
<dbReference type="GO" id="GO:0005680">
    <property type="term" value="C:anaphase-promoting complex"/>
    <property type="evidence" value="ECO:0007669"/>
    <property type="project" value="InterPro"/>
</dbReference>
<dbReference type="GO" id="GO:0031145">
    <property type="term" value="P:anaphase-promoting complex-dependent catabolic process"/>
    <property type="evidence" value="ECO:0007669"/>
    <property type="project" value="InterPro"/>
</dbReference>
<gene>
    <name evidence="8" type="ORF">EPUS_02958</name>
</gene>
<protein>
    <recommendedName>
        <fullName evidence="1">Anaphase-promoting complex subunit 4</fullName>
    </recommendedName>
</protein>
<dbReference type="EMBL" id="KE721112">
    <property type="protein sequence ID" value="ERF72167.1"/>
    <property type="molecule type" value="Genomic_DNA"/>
</dbReference>
<dbReference type="OrthoDB" id="2110451at2759"/>
<dbReference type="OMA" id="FEPMKEF"/>